<comment type="caution">
    <text evidence="1">The sequence shown here is derived from an EMBL/GenBank/DDBJ whole genome shotgun (WGS) entry which is preliminary data.</text>
</comment>
<dbReference type="AlphaFoldDB" id="X1MK20"/>
<accession>X1MK20</accession>
<sequence length="62" mass="7185">MKIKEGLNVHADDFWYDLTDGGSLNPKEICEKEEDALKVIEAIKMIAEFRDSCEEQIEGFYE</sequence>
<proteinExistence type="predicted"/>
<gene>
    <name evidence="1" type="ORF">S06H3_19525</name>
</gene>
<reference evidence="1" key="1">
    <citation type="journal article" date="2014" name="Front. Microbiol.">
        <title>High frequency of phylogenetically diverse reductive dehalogenase-homologous genes in deep subseafloor sedimentary metagenomes.</title>
        <authorList>
            <person name="Kawai M."/>
            <person name="Futagami T."/>
            <person name="Toyoda A."/>
            <person name="Takaki Y."/>
            <person name="Nishi S."/>
            <person name="Hori S."/>
            <person name="Arai W."/>
            <person name="Tsubouchi T."/>
            <person name="Morono Y."/>
            <person name="Uchiyama I."/>
            <person name="Ito T."/>
            <person name="Fujiyama A."/>
            <person name="Inagaki F."/>
            <person name="Takami H."/>
        </authorList>
    </citation>
    <scope>NUCLEOTIDE SEQUENCE</scope>
    <source>
        <strain evidence="1">Expedition CK06-06</strain>
    </source>
</reference>
<organism evidence="1">
    <name type="scientific">marine sediment metagenome</name>
    <dbReference type="NCBI Taxonomy" id="412755"/>
    <lineage>
        <taxon>unclassified sequences</taxon>
        <taxon>metagenomes</taxon>
        <taxon>ecological metagenomes</taxon>
    </lineage>
</organism>
<name>X1MK20_9ZZZZ</name>
<evidence type="ECO:0000313" key="1">
    <source>
        <dbReference type="EMBL" id="GAI06734.1"/>
    </source>
</evidence>
<protein>
    <submittedName>
        <fullName evidence="1">Uncharacterized protein</fullName>
    </submittedName>
</protein>
<dbReference type="EMBL" id="BARV01010004">
    <property type="protein sequence ID" value="GAI06734.1"/>
    <property type="molecule type" value="Genomic_DNA"/>
</dbReference>